<keyword evidence="6" id="KW-1185">Reference proteome</keyword>
<dbReference type="OrthoDB" id="5294628at2"/>
<dbReference type="RefSeq" id="WP_132872495.1">
    <property type="nucleotide sequence ID" value="NZ_JAJUHT010000004.1"/>
</dbReference>
<dbReference type="SMART" id="SM00935">
    <property type="entry name" value="OmpH"/>
    <property type="match status" value="1"/>
</dbReference>
<evidence type="ECO:0000256" key="2">
    <source>
        <dbReference type="ARBA" id="ARBA00022729"/>
    </source>
</evidence>
<dbReference type="InterPro" id="IPR024930">
    <property type="entry name" value="Skp_dom_sf"/>
</dbReference>
<evidence type="ECO:0000313" key="6">
    <source>
        <dbReference type="Proteomes" id="UP000294614"/>
    </source>
</evidence>
<dbReference type="GO" id="GO:0050821">
    <property type="term" value="P:protein stabilization"/>
    <property type="evidence" value="ECO:0007669"/>
    <property type="project" value="TreeGrafter"/>
</dbReference>
<dbReference type="GO" id="GO:0051082">
    <property type="term" value="F:unfolded protein binding"/>
    <property type="evidence" value="ECO:0007669"/>
    <property type="project" value="InterPro"/>
</dbReference>
<accession>A0A4R1KE94</accession>
<protein>
    <submittedName>
        <fullName evidence="5">Periplasmic chaperone for outer membrane proteins Skp</fullName>
    </submittedName>
</protein>
<keyword evidence="2 4" id="KW-0732">Signal</keyword>
<dbReference type="Pfam" id="PF03938">
    <property type="entry name" value="OmpH"/>
    <property type="match status" value="1"/>
</dbReference>
<dbReference type="EMBL" id="SMGG01000003">
    <property type="protein sequence ID" value="TCK62437.1"/>
    <property type="molecule type" value="Genomic_DNA"/>
</dbReference>
<organism evidence="5 6">
    <name type="scientific">Seleniivibrio woodruffii</name>
    <dbReference type="NCBI Taxonomy" id="1078050"/>
    <lineage>
        <taxon>Bacteria</taxon>
        <taxon>Pseudomonadati</taxon>
        <taxon>Deferribacterota</taxon>
        <taxon>Deferribacteres</taxon>
        <taxon>Deferribacterales</taxon>
        <taxon>Geovibrionaceae</taxon>
        <taxon>Seleniivibrio</taxon>
    </lineage>
</organism>
<evidence type="ECO:0000256" key="3">
    <source>
        <dbReference type="SAM" id="Coils"/>
    </source>
</evidence>
<dbReference type="PANTHER" id="PTHR35089">
    <property type="entry name" value="CHAPERONE PROTEIN SKP"/>
    <property type="match status" value="1"/>
</dbReference>
<dbReference type="AlphaFoldDB" id="A0A4R1KE94"/>
<dbReference type="Proteomes" id="UP000294614">
    <property type="component" value="Unassembled WGS sequence"/>
</dbReference>
<dbReference type="InterPro" id="IPR005632">
    <property type="entry name" value="Chaperone_Skp"/>
</dbReference>
<dbReference type="PANTHER" id="PTHR35089:SF1">
    <property type="entry name" value="CHAPERONE PROTEIN SKP"/>
    <property type="match status" value="1"/>
</dbReference>
<evidence type="ECO:0000256" key="4">
    <source>
        <dbReference type="SAM" id="SignalP"/>
    </source>
</evidence>
<keyword evidence="3" id="KW-0175">Coiled coil</keyword>
<sequence>MRTKLFFLLLIMAVFSASAYAKIGVLDFQKVLKESDGGKDVTGKLQAKADEYDKKLSALNEAIKKNQQEYAAKENVANEDYKEKKRAEIQRQIRDFNQNKDDYAKELKRLEMRYLKTIQDDVLKIISSLGQELDTEIILEQNTSGVLYLSPKVDITDVVIQRYNTVFKQQKK</sequence>
<feature type="chain" id="PRO_5020942813" evidence="4">
    <location>
        <begin position="22"/>
        <end position="172"/>
    </location>
</feature>
<evidence type="ECO:0000313" key="5">
    <source>
        <dbReference type="EMBL" id="TCK62437.1"/>
    </source>
</evidence>
<comment type="caution">
    <text evidence="5">The sequence shown here is derived from an EMBL/GenBank/DDBJ whole genome shotgun (WGS) entry which is preliminary data.</text>
</comment>
<comment type="similarity">
    <text evidence="1">Belongs to the Skp family.</text>
</comment>
<gene>
    <name evidence="5" type="ORF">C8D98_0963</name>
</gene>
<name>A0A4R1KE94_9BACT</name>
<dbReference type="SUPFAM" id="SSF111384">
    <property type="entry name" value="OmpH-like"/>
    <property type="match status" value="1"/>
</dbReference>
<dbReference type="Gene3D" id="3.30.910.20">
    <property type="entry name" value="Skp domain"/>
    <property type="match status" value="1"/>
</dbReference>
<feature type="signal peptide" evidence="4">
    <location>
        <begin position="1"/>
        <end position="21"/>
    </location>
</feature>
<evidence type="ECO:0000256" key="1">
    <source>
        <dbReference type="ARBA" id="ARBA00009091"/>
    </source>
</evidence>
<feature type="coiled-coil region" evidence="3">
    <location>
        <begin position="49"/>
        <end position="113"/>
    </location>
</feature>
<reference evidence="5 6" key="1">
    <citation type="submission" date="2019-03" db="EMBL/GenBank/DDBJ databases">
        <title>Genomic Encyclopedia of Type Strains, Phase IV (KMG-IV): sequencing the most valuable type-strain genomes for metagenomic binning, comparative biology and taxonomic classification.</title>
        <authorList>
            <person name="Goeker M."/>
        </authorList>
    </citation>
    <scope>NUCLEOTIDE SEQUENCE [LARGE SCALE GENOMIC DNA]</scope>
    <source>
        <strain evidence="5 6">DSM 24984</strain>
    </source>
</reference>
<dbReference type="GO" id="GO:0005829">
    <property type="term" value="C:cytosol"/>
    <property type="evidence" value="ECO:0007669"/>
    <property type="project" value="TreeGrafter"/>
</dbReference>
<proteinExistence type="inferred from homology"/>